<proteinExistence type="predicted"/>
<dbReference type="Proteomes" id="UP000077248">
    <property type="component" value="Unassembled WGS sequence"/>
</dbReference>
<dbReference type="PROSITE" id="PS50097">
    <property type="entry name" value="BTB"/>
    <property type="match status" value="1"/>
</dbReference>
<feature type="domain" description="BTB" evidence="2">
    <location>
        <begin position="42"/>
        <end position="108"/>
    </location>
</feature>
<dbReference type="InterPro" id="IPR000210">
    <property type="entry name" value="BTB/POZ_dom"/>
</dbReference>
<reference evidence="3 4" key="1">
    <citation type="submission" date="2016-05" db="EMBL/GenBank/DDBJ databases">
        <title>Comparative analysis of secretome profiles of manganese(II)-oxidizing ascomycete fungi.</title>
        <authorList>
            <consortium name="DOE Joint Genome Institute"/>
            <person name="Zeiner C.A."/>
            <person name="Purvine S.O."/>
            <person name="Zink E.M."/>
            <person name="Wu S."/>
            <person name="Pasa-Tolic L."/>
            <person name="Chaput D.L."/>
            <person name="Haridas S."/>
            <person name="Grigoriev I.V."/>
            <person name="Santelli C.M."/>
            <person name="Hansel C.M."/>
        </authorList>
    </citation>
    <scope>NUCLEOTIDE SEQUENCE [LARGE SCALE GENOMIC DNA]</scope>
    <source>
        <strain evidence="3 4">SRC1lrK2f</strain>
    </source>
</reference>
<sequence length="434" mass="46649">MSVSDNSTLDVSHESDGMGGYAYGTGDMAVSSEEKSPYATTQIVALDVGPEPTRFLVHDSVLSRSKVLAAKSFPVAFVQQPVLLPELDQNTAHTLIHYLYTGKFQSLSILASSDKIIPELYKLGTSVYCAAARYKLPGLAELAQNKMKSLDEEMSIFDILSVARDVAFPLLPEDDVWYPSYVEDSLNNAMADDPEPFRKPDFITSVGSDSKLLQLVWKTVMNNYARAPATPAANNEGTSTPTAELVPELQESIGGESTACAVMPIKTDEADEPAVTAVSVPPPRDDVTEAPIVEDIIVPKPTKEAAPKAVDAQPTEEKPATLEPFTDELDFKSSKTYQQMGNKKPEQVKASAISSGETKAPAHVRSDSVVQVEQPLVTPIDGQTKADGGALVVDEPEQVVVTEQGDSKKLEDVAPPSKKNKKKSKKAAKAAANE</sequence>
<dbReference type="PANTHER" id="PTHR37538">
    <property type="entry name" value="BTB DOMAIN-CONTAINING PROTEIN"/>
    <property type="match status" value="1"/>
</dbReference>
<dbReference type="KEGG" id="aalt:CC77DRAFT_974565"/>
<name>A0A177D5C3_ALTAL</name>
<gene>
    <name evidence="3" type="ORF">CC77DRAFT_974565</name>
</gene>
<dbReference type="InterPro" id="IPR011333">
    <property type="entry name" value="SKP1/BTB/POZ_sf"/>
</dbReference>
<evidence type="ECO:0000259" key="2">
    <source>
        <dbReference type="PROSITE" id="PS50097"/>
    </source>
</evidence>
<feature type="compositionally biased region" description="Basic residues" evidence="1">
    <location>
        <begin position="418"/>
        <end position="428"/>
    </location>
</feature>
<protein>
    <recommendedName>
        <fullName evidence="2">BTB domain-containing protein</fullName>
    </recommendedName>
</protein>
<dbReference type="PANTHER" id="PTHR37538:SF4">
    <property type="entry name" value="PITSLRE SERINE_THREONINE-PROTEIN KINASE CDC2L1"/>
    <property type="match status" value="1"/>
</dbReference>
<dbReference type="Gene3D" id="3.30.710.10">
    <property type="entry name" value="Potassium Channel Kv1.1, Chain A"/>
    <property type="match status" value="1"/>
</dbReference>
<dbReference type="AlphaFoldDB" id="A0A177D5C3"/>
<evidence type="ECO:0000313" key="4">
    <source>
        <dbReference type="Proteomes" id="UP000077248"/>
    </source>
</evidence>
<feature type="region of interest" description="Disordered" evidence="1">
    <location>
        <begin position="338"/>
        <end position="367"/>
    </location>
</feature>
<evidence type="ECO:0000313" key="3">
    <source>
        <dbReference type="EMBL" id="OAG14893.1"/>
    </source>
</evidence>
<dbReference type="STRING" id="5599.A0A177D5C3"/>
<dbReference type="GeneID" id="29121493"/>
<feature type="region of interest" description="Disordered" evidence="1">
    <location>
        <begin position="303"/>
        <end position="324"/>
    </location>
</feature>
<organism evidence="3 4">
    <name type="scientific">Alternaria alternata</name>
    <name type="common">Alternaria rot fungus</name>
    <name type="synonym">Torula alternata</name>
    <dbReference type="NCBI Taxonomy" id="5599"/>
    <lineage>
        <taxon>Eukaryota</taxon>
        <taxon>Fungi</taxon>
        <taxon>Dikarya</taxon>
        <taxon>Ascomycota</taxon>
        <taxon>Pezizomycotina</taxon>
        <taxon>Dothideomycetes</taxon>
        <taxon>Pleosporomycetidae</taxon>
        <taxon>Pleosporales</taxon>
        <taxon>Pleosporineae</taxon>
        <taxon>Pleosporaceae</taxon>
        <taxon>Alternaria</taxon>
        <taxon>Alternaria sect. Alternaria</taxon>
        <taxon>Alternaria alternata complex</taxon>
    </lineage>
</organism>
<feature type="region of interest" description="Disordered" evidence="1">
    <location>
        <begin position="380"/>
        <end position="434"/>
    </location>
</feature>
<keyword evidence="4" id="KW-1185">Reference proteome</keyword>
<evidence type="ECO:0000256" key="1">
    <source>
        <dbReference type="SAM" id="MobiDB-lite"/>
    </source>
</evidence>
<accession>A0A177D5C3</accession>
<dbReference type="OMA" id="AWYPAYI"/>
<dbReference type="VEuPathDB" id="FungiDB:CC77DRAFT_974565"/>
<dbReference type="EMBL" id="KV441497">
    <property type="protein sequence ID" value="OAG14893.1"/>
    <property type="molecule type" value="Genomic_DNA"/>
</dbReference>
<dbReference type="RefSeq" id="XP_018380314.1">
    <property type="nucleotide sequence ID" value="XM_018535899.1"/>
</dbReference>